<evidence type="ECO:0000313" key="3">
    <source>
        <dbReference type="Proteomes" id="UP001569153"/>
    </source>
</evidence>
<name>A0ABV4M2T4_9VIBR</name>
<gene>
    <name evidence="2" type="ORF">ACED38_03960</name>
</gene>
<accession>A0ABV4M2T4</accession>
<dbReference type="EMBL" id="JBGOOT010000002">
    <property type="protein sequence ID" value="MEZ8194039.1"/>
    <property type="molecule type" value="Genomic_DNA"/>
</dbReference>
<dbReference type="Proteomes" id="UP001569153">
    <property type="component" value="Unassembled WGS sequence"/>
</dbReference>
<protein>
    <submittedName>
        <fullName evidence="2">DUF2909 domain-containing protein</fullName>
    </submittedName>
</protein>
<feature type="transmembrane region" description="Helical" evidence="1">
    <location>
        <begin position="47"/>
        <end position="70"/>
    </location>
</feature>
<sequence length="77" mass="8802">MLLPLLFKIALVLLLFFIIFNLMRALLHISKTPLESSSQKKPVSHFLGRRVFFSALVVVLLLIALLSGWIEPNPRPY</sequence>
<keyword evidence="1" id="KW-0472">Membrane</keyword>
<keyword evidence="1" id="KW-1133">Transmembrane helix</keyword>
<evidence type="ECO:0000256" key="1">
    <source>
        <dbReference type="SAM" id="Phobius"/>
    </source>
</evidence>
<reference evidence="2 3" key="1">
    <citation type="submission" date="2024-06" db="EMBL/GenBank/DDBJ databases">
        <authorList>
            <person name="Steensen K."/>
            <person name="Seneca J."/>
            <person name="Bartlau N."/>
            <person name="Yu A.X."/>
            <person name="Polz M.F."/>
        </authorList>
    </citation>
    <scope>NUCLEOTIDE SEQUENCE [LARGE SCALE GENOMIC DNA]</scope>
    <source>
        <strain evidence="2 3">FF146</strain>
    </source>
</reference>
<dbReference type="Pfam" id="PF11137">
    <property type="entry name" value="DUF2909"/>
    <property type="match status" value="1"/>
</dbReference>
<dbReference type="InterPro" id="IPR021313">
    <property type="entry name" value="DUF2909"/>
</dbReference>
<organism evidence="2 3">
    <name type="scientific">Vibrio cortegadensis</name>
    <dbReference type="NCBI Taxonomy" id="1328770"/>
    <lineage>
        <taxon>Bacteria</taxon>
        <taxon>Pseudomonadati</taxon>
        <taxon>Pseudomonadota</taxon>
        <taxon>Gammaproteobacteria</taxon>
        <taxon>Vibrionales</taxon>
        <taxon>Vibrionaceae</taxon>
        <taxon>Vibrio</taxon>
    </lineage>
</organism>
<proteinExistence type="predicted"/>
<keyword evidence="3" id="KW-1185">Reference proteome</keyword>
<evidence type="ECO:0000313" key="2">
    <source>
        <dbReference type="EMBL" id="MEZ8194039.1"/>
    </source>
</evidence>
<keyword evidence="1" id="KW-0812">Transmembrane</keyword>
<feature type="transmembrane region" description="Helical" evidence="1">
    <location>
        <begin position="6"/>
        <end position="27"/>
    </location>
</feature>
<comment type="caution">
    <text evidence="2">The sequence shown here is derived from an EMBL/GenBank/DDBJ whole genome shotgun (WGS) entry which is preliminary data.</text>
</comment>
<dbReference type="RefSeq" id="WP_113798374.1">
    <property type="nucleotide sequence ID" value="NZ_AP025473.1"/>
</dbReference>